<protein>
    <submittedName>
        <fullName evidence="1">Uncharacterized protein</fullName>
    </submittedName>
</protein>
<evidence type="ECO:0000313" key="1">
    <source>
        <dbReference type="EMBL" id="MBB5916449.1"/>
    </source>
</evidence>
<comment type="caution">
    <text evidence="1">The sequence shown here is derived from an EMBL/GenBank/DDBJ whole genome shotgun (WGS) entry which is preliminary data.</text>
</comment>
<organism evidence="1 2">
    <name type="scientific">Nocardia transvalensis</name>
    <dbReference type="NCBI Taxonomy" id="37333"/>
    <lineage>
        <taxon>Bacteria</taxon>
        <taxon>Bacillati</taxon>
        <taxon>Actinomycetota</taxon>
        <taxon>Actinomycetes</taxon>
        <taxon>Mycobacteriales</taxon>
        <taxon>Nocardiaceae</taxon>
        <taxon>Nocardia</taxon>
    </lineage>
</organism>
<dbReference type="Proteomes" id="UP000540412">
    <property type="component" value="Unassembled WGS sequence"/>
</dbReference>
<accession>A0A7W9PHW7</accession>
<proteinExistence type="predicted"/>
<sequence length="657" mass="71710">MFVGHAGLLQVIRRLVREPLDTGDDPDPTPHPPVLVLQGAGGSGRTAVLEEALHRLAKETRVELIRPLRVTDVHRERPGPQHEPSPLRPVHVAITLGLGRHLDGYPLALRRTAIALLACKTDLAPIPADERPQALRAELARLWNTRQLNEFLDELQGSVTPLVATAAPLPGAAMWAALTGIGVVARGVQRKRWSHALDWFGHQDLGLAADPVQELVHLSMDARTRHGETEQSIDESLTLALLADLRETVTQARRRRPNLLILLDDGDSPAAVAFTRSLLRARESLARAGSPTTDPVALVTTTCGTLPAVLDALPAPAGHTEAELATRAGGIDARIQPWITVDLDPMRVEDVQLLVNDIDRHSRLGVAAAVHGVSHGHAATTVALLDAIRRAPGLLTTETFTRDVDFDALLGTRTPGGRTTLAQTVLRVIARGLADPDHLRHGGSGPDETHLAVASVARNPDEARALADLLAAPDRDAPLFTSRYLWTPRRRWTDIGPGGECMHPLVGYLGRRALAADDEAWNAVCGRLLARAVSYDDRAGRLHFERLLGNDDAVIRALDAQLRARGARAWLDLFDEVTYAWAPHRPTPDTPGHDADTTRGQIAVLTAVVPRLEHDPTLVDPDRWRDLRRRAGSGFKFLARHVEDRGPFDERAERYGW</sequence>
<name>A0A7W9PHW7_9NOCA</name>
<dbReference type="EMBL" id="JACHIT010000002">
    <property type="protein sequence ID" value="MBB5916449.1"/>
    <property type="molecule type" value="Genomic_DNA"/>
</dbReference>
<dbReference type="AlphaFoldDB" id="A0A7W9PHW7"/>
<reference evidence="1 2" key="1">
    <citation type="submission" date="2020-08" db="EMBL/GenBank/DDBJ databases">
        <title>Sequencing the genomes of 1000 actinobacteria strains.</title>
        <authorList>
            <person name="Klenk H.-P."/>
        </authorList>
    </citation>
    <scope>NUCLEOTIDE SEQUENCE [LARGE SCALE GENOMIC DNA]</scope>
    <source>
        <strain evidence="1 2">DSM 43582</strain>
    </source>
</reference>
<gene>
    <name evidence="1" type="ORF">BJY24_005361</name>
</gene>
<keyword evidence="2" id="KW-1185">Reference proteome</keyword>
<dbReference type="RefSeq" id="WP_040748250.1">
    <property type="nucleotide sequence ID" value="NZ_JACHIT010000002.1"/>
</dbReference>
<evidence type="ECO:0000313" key="2">
    <source>
        <dbReference type="Proteomes" id="UP000540412"/>
    </source>
</evidence>